<evidence type="ECO:0000313" key="3">
    <source>
        <dbReference type="Proteomes" id="UP000730618"/>
    </source>
</evidence>
<protein>
    <submittedName>
        <fullName evidence="2">HPr-like protein Crh</fullName>
    </submittedName>
</protein>
<dbReference type="Pfam" id="PF00381">
    <property type="entry name" value="PTS-HPr"/>
    <property type="match status" value="1"/>
</dbReference>
<comment type="caution">
    <text evidence="2">The sequence shown here is derived from an EMBL/GenBank/DDBJ whole genome shotgun (WGS) entry which is preliminary data.</text>
</comment>
<sequence length="85" mass="9652">MRVHEITISTEMQPQYLQLIAQRASQFRSDIKIKFEKENIQLDAKSILGMMMLPMHPGTKVTIQTKGGDEEEAIEAMSSMLEVKA</sequence>
<evidence type="ECO:0000259" key="1">
    <source>
        <dbReference type="PROSITE" id="PS51350"/>
    </source>
</evidence>
<dbReference type="PANTHER" id="PTHR33705:SF2">
    <property type="entry name" value="PHOSPHOCARRIER PROTEIN NPR"/>
    <property type="match status" value="1"/>
</dbReference>
<reference evidence="2 3" key="1">
    <citation type="submission" date="2021-06" db="EMBL/GenBank/DDBJ databases">
        <authorList>
            <person name="Criscuolo A."/>
        </authorList>
    </citation>
    <scope>NUCLEOTIDE SEQUENCE [LARGE SCALE GENOMIC DNA]</scope>
    <source>
        <strain evidence="3">CIP 111802</strain>
    </source>
</reference>
<keyword evidence="3" id="KW-1185">Reference proteome</keyword>
<accession>A0ABM8VCN9</accession>
<dbReference type="PROSITE" id="PS51350">
    <property type="entry name" value="PTS_HPR_DOM"/>
    <property type="match status" value="1"/>
</dbReference>
<dbReference type="CDD" id="cd00367">
    <property type="entry name" value="PTS-HPr_like"/>
    <property type="match status" value="1"/>
</dbReference>
<proteinExistence type="predicted"/>
<dbReference type="InterPro" id="IPR000032">
    <property type="entry name" value="HPr-like"/>
</dbReference>
<dbReference type="RefSeq" id="WP_218097395.1">
    <property type="nucleotide sequence ID" value="NZ_CAJVCE010000002.1"/>
</dbReference>
<dbReference type="InterPro" id="IPR050399">
    <property type="entry name" value="HPr"/>
</dbReference>
<feature type="domain" description="HPr" evidence="1">
    <location>
        <begin position="1"/>
        <end position="85"/>
    </location>
</feature>
<evidence type="ECO:0000313" key="2">
    <source>
        <dbReference type="EMBL" id="CAG7624397.1"/>
    </source>
</evidence>
<dbReference type="Proteomes" id="UP000730618">
    <property type="component" value="Unassembled WGS sequence"/>
</dbReference>
<dbReference type="PANTHER" id="PTHR33705">
    <property type="entry name" value="PHOSPHOCARRIER PROTEIN HPR"/>
    <property type="match status" value="1"/>
</dbReference>
<dbReference type="EMBL" id="CAJVCE010000002">
    <property type="protein sequence ID" value="CAG7624397.1"/>
    <property type="molecule type" value="Genomic_DNA"/>
</dbReference>
<name>A0ABM8VCN9_9BACL</name>
<dbReference type="NCBIfam" id="TIGR01003">
    <property type="entry name" value="PTS_HPr_family"/>
    <property type="match status" value="1"/>
</dbReference>
<organism evidence="2 3">
    <name type="scientific">Paenibacillus allorhizosphaerae</name>
    <dbReference type="NCBI Taxonomy" id="2849866"/>
    <lineage>
        <taxon>Bacteria</taxon>
        <taxon>Bacillati</taxon>
        <taxon>Bacillota</taxon>
        <taxon>Bacilli</taxon>
        <taxon>Bacillales</taxon>
        <taxon>Paenibacillaceae</taxon>
        <taxon>Paenibacillus</taxon>
    </lineage>
</organism>
<gene>
    <name evidence="2" type="primary">crh_1</name>
    <name evidence="2" type="ORF">PAECIP111802_01060</name>
</gene>